<dbReference type="VEuPathDB" id="FungiDB:JI435_438900"/>
<dbReference type="EMBL" id="CP069033">
    <property type="protein sequence ID" value="QRD01112.1"/>
    <property type="molecule type" value="Genomic_DNA"/>
</dbReference>
<proteinExistence type="predicted"/>
<keyword evidence="2" id="KW-1185">Reference proteome</keyword>
<dbReference type="AlphaFoldDB" id="A0A7U2F9E5"/>
<evidence type="ECO:0000313" key="1">
    <source>
        <dbReference type="EMBL" id="QRD01112.1"/>
    </source>
</evidence>
<gene>
    <name evidence="1" type="ORF">JI435_438900</name>
</gene>
<protein>
    <submittedName>
        <fullName evidence="1">Uncharacterized protein</fullName>
    </submittedName>
</protein>
<reference evidence="2" key="1">
    <citation type="journal article" date="2021" name="BMC Genomics">
        <title>Chromosome-level genome assembly and manually-curated proteome of model necrotroph Parastagonospora nodorum Sn15 reveals a genome-wide trove of candidate effector homologs, and redundancy of virulence-related functions within an accessory chromosome.</title>
        <authorList>
            <person name="Bertazzoni S."/>
            <person name="Jones D.A.B."/>
            <person name="Phan H.T."/>
            <person name="Tan K.-C."/>
            <person name="Hane J.K."/>
        </authorList>
    </citation>
    <scope>NUCLEOTIDE SEQUENCE [LARGE SCALE GENOMIC DNA]</scope>
    <source>
        <strain evidence="2">SN15 / ATCC MYA-4574 / FGSC 10173)</strain>
    </source>
</reference>
<organism evidence="1 2">
    <name type="scientific">Phaeosphaeria nodorum (strain SN15 / ATCC MYA-4574 / FGSC 10173)</name>
    <name type="common">Glume blotch fungus</name>
    <name type="synonym">Parastagonospora nodorum</name>
    <dbReference type="NCBI Taxonomy" id="321614"/>
    <lineage>
        <taxon>Eukaryota</taxon>
        <taxon>Fungi</taxon>
        <taxon>Dikarya</taxon>
        <taxon>Ascomycota</taxon>
        <taxon>Pezizomycotina</taxon>
        <taxon>Dothideomycetes</taxon>
        <taxon>Pleosporomycetidae</taxon>
        <taxon>Pleosporales</taxon>
        <taxon>Pleosporineae</taxon>
        <taxon>Phaeosphaeriaceae</taxon>
        <taxon>Parastagonospora</taxon>
    </lineage>
</organism>
<dbReference type="Proteomes" id="UP000663193">
    <property type="component" value="Chromosome 11"/>
</dbReference>
<sequence length="115" mass="12557">MRLMCTACSGEALCTANRLVLCLCACEDEHNDTSTPPAPHTKAEAAETVGLASQHMEDGVSRLFDHARSEAWPKLEIVHLTQCAWCCISVHKCGQWLQGRKLVCVADAQKVEGSF</sequence>
<evidence type="ECO:0000313" key="2">
    <source>
        <dbReference type="Proteomes" id="UP000663193"/>
    </source>
</evidence>
<accession>A0A7U2F9E5</accession>
<name>A0A7U2F9E5_PHANO</name>